<proteinExistence type="predicted"/>
<gene>
    <name evidence="1" type="ORF">K8V65_05885</name>
</gene>
<organism evidence="1 2">
    <name type="scientific">Megamonas hypermegale</name>
    <dbReference type="NCBI Taxonomy" id="158847"/>
    <lineage>
        <taxon>Bacteria</taxon>
        <taxon>Bacillati</taxon>
        <taxon>Bacillota</taxon>
        <taxon>Negativicutes</taxon>
        <taxon>Selenomonadales</taxon>
        <taxon>Selenomonadaceae</taxon>
        <taxon>Megamonas</taxon>
    </lineage>
</organism>
<name>A0A921L9N4_9FIRM</name>
<comment type="caution">
    <text evidence="1">The sequence shown here is derived from an EMBL/GenBank/DDBJ whole genome shotgun (WGS) entry which is preliminary data.</text>
</comment>
<dbReference type="Proteomes" id="UP000780768">
    <property type="component" value="Unassembled WGS sequence"/>
</dbReference>
<evidence type="ECO:0000313" key="1">
    <source>
        <dbReference type="EMBL" id="HJF85171.1"/>
    </source>
</evidence>
<reference evidence="1" key="2">
    <citation type="submission" date="2021-09" db="EMBL/GenBank/DDBJ databases">
        <authorList>
            <person name="Gilroy R."/>
        </authorList>
    </citation>
    <scope>NUCLEOTIDE SEQUENCE</scope>
    <source>
        <strain evidence="1">7318</strain>
    </source>
</reference>
<accession>A0A921L9N4</accession>
<sequence>MLSKELELKKLPFGIIYVKDKHLVIYFYIMPGNFSLLAQRKVAEKESALVRAPLKDFHFKKTVFYF</sequence>
<dbReference type="EMBL" id="DYVR01000159">
    <property type="protein sequence ID" value="HJF85171.1"/>
    <property type="molecule type" value="Genomic_DNA"/>
</dbReference>
<dbReference type="AlphaFoldDB" id="A0A921L9N4"/>
<evidence type="ECO:0000313" key="2">
    <source>
        <dbReference type="Proteomes" id="UP000780768"/>
    </source>
</evidence>
<protein>
    <submittedName>
        <fullName evidence="1">Uncharacterized protein</fullName>
    </submittedName>
</protein>
<reference evidence="1" key="1">
    <citation type="journal article" date="2021" name="PeerJ">
        <title>Extensive microbial diversity within the chicken gut microbiome revealed by metagenomics and culture.</title>
        <authorList>
            <person name="Gilroy R."/>
            <person name="Ravi A."/>
            <person name="Getino M."/>
            <person name="Pursley I."/>
            <person name="Horton D.L."/>
            <person name="Alikhan N.F."/>
            <person name="Baker D."/>
            <person name="Gharbi K."/>
            <person name="Hall N."/>
            <person name="Watson M."/>
            <person name="Adriaenssens E.M."/>
            <person name="Foster-Nyarko E."/>
            <person name="Jarju S."/>
            <person name="Secka A."/>
            <person name="Antonio M."/>
            <person name="Oren A."/>
            <person name="Chaudhuri R.R."/>
            <person name="La Ragione R."/>
            <person name="Hildebrand F."/>
            <person name="Pallen M.J."/>
        </authorList>
    </citation>
    <scope>NUCLEOTIDE SEQUENCE</scope>
    <source>
        <strain evidence="1">7318</strain>
    </source>
</reference>